<keyword evidence="1" id="KW-0812">Transmembrane</keyword>
<organism evidence="2 3">
    <name type="scientific">Okibacterium fritillariae</name>
    <dbReference type="NCBI Taxonomy" id="123320"/>
    <lineage>
        <taxon>Bacteria</taxon>
        <taxon>Bacillati</taxon>
        <taxon>Actinomycetota</taxon>
        <taxon>Actinomycetes</taxon>
        <taxon>Micrococcales</taxon>
        <taxon>Microbacteriaceae</taxon>
        <taxon>Okibacterium</taxon>
    </lineage>
</organism>
<feature type="transmembrane region" description="Helical" evidence="1">
    <location>
        <begin position="90"/>
        <end position="110"/>
    </location>
</feature>
<keyword evidence="1" id="KW-1133">Transmembrane helix</keyword>
<feature type="transmembrane region" description="Helical" evidence="1">
    <location>
        <begin position="20"/>
        <end position="39"/>
    </location>
</feature>
<evidence type="ECO:0008006" key="4">
    <source>
        <dbReference type="Google" id="ProtNLM"/>
    </source>
</evidence>
<gene>
    <name evidence="2" type="ORF">SAMN06309945_0465</name>
</gene>
<sequence length="234" mass="24008">MSVANDLQRGAPRHPHRLRVTGAILIIAAIVTVWTLRVVAGRPVYVSELGATGVATAPWFNASLLGIAVGGTLIALGTRSVRSTTRWLSAWPVAATLVFACVMFALASQVTCTPGCPVPFTSGSTVQDLVHTSSAVLGFAAGGYACIQVAFLRHRRRLARISATAGISMLVVASVGGLLSVAQLGTEIGGVLEFTAMTIALAWLAIYGLTATDADAAPAVEPSLEVSGLASEPA</sequence>
<keyword evidence="1" id="KW-0472">Membrane</keyword>
<keyword evidence="3" id="KW-1185">Reference proteome</keyword>
<accession>A0A1T5IHX0</accession>
<dbReference type="AlphaFoldDB" id="A0A1T5IHX0"/>
<dbReference type="EMBL" id="FUZP01000001">
    <property type="protein sequence ID" value="SKC38699.1"/>
    <property type="molecule type" value="Genomic_DNA"/>
</dbReference>
<feature type="transmembrane region" description="Helical" evidence="1">
    <location>
        <begin position="163"/>
        <end position="182"/>
    </location>
</feature>
<dbReference type="InterPro" id="IPR009339">
    <property type="entry name" value="DUF998"/>
</dbReference>
<evidence type="ECO:0000256" key="1">
    <source>
        <dbReference type="SAM" id="Phobius"/>
    </source>
</evidence>
<dbReference type="STRING" id="123320.SAMN06309945_0465"/>
<feature type="transmembrane region" description="Helical" evidence="1">
    <location>
        <begin position="188"/>
        <end position="209"/>
    </location>
</feature>
<feature type="transmembrane region" description="Helical" evidence="1">
    <location>
        <begin position="130"/>
        <end position="151"/>
    </location>
</feature>
<evidence type="ECO:0000313" key="2">
    <source>
        <dbReference type="EMBL" id="SKC38699.1"/>
    </source>
</evidence>
<dbReference type="Pfam" id="PF06197">
    <property type="entry name" value="DUF998"/>
    <property type="match status" value="1"/>
</dbReference>
<reference evidence="2 3" key="1">
    <citation type="submission" date="2017-02" db="EMBL/GenBank/DDBJ databases">
        <authorList>
            <person name="Peterson S.W."/>
        </authorList>
    </citation>
    <scope>NUCLEOTIDE SEQUENCE [LARGE SCALE GENOMIC DNA]</scope>
    <source>
        <strain evidence="2 3">VKM Ac-2059</strain>
    </source>
</reference>
<name>A0A1T5IHX0_9MICO</name>
<evidence type="ECO:0000313" key="3">
    <source>
        <dbReference type="Proteomes" id="UP000190857"/>
    </source>
</evidence>
<feature type="transmembrane region" description="Helical" evidence="1">
    <location>
        <begin position="59"/>
        <end position="78"/>
    </location>
</feature>
<protein>
    <recommendedName>
        <fullName evidence="4">DUF998 domain-containing protein</fullName>
    </recommendedName>
</protein>
<proteinExistence type="predicted"/>
<dbReference type="Proteomes" id="UP000190857">
    <property type="component" value="Unassembled WGS sequence"/>
</dbReference>